<dbReference type="PROSITE" id="PS50835">
    <property type="entry name" value="IG_LIKE"/>
    <property type="match status" value="1"/>
</dbReference>
<accession>A0ABU7ADQ7</accession>
<reference evidence="6 7" key="1">
    <citation type="submission" date="2021-07" db="EMBL/GenBank/DDBJ databases">
        <authorList>
            <person name="Palmer J.M."/>
        </authorList>
    </citation>
    <scope>NUCLEOTIDE SEQUENCE [LARGE SCALE GENOMIC DNA]</scope>
    <source>
        <strain evidence="6 7">AT_MEX2019</strain>
        <tissue evidence="6">Muscle</tissue>
    </source>
</reference>
<keyword evidence="3" id="KW-0812">Transmembrane</keyword>
<feature type="domain" description="Ig-like" evidence="5">
    <location>
        <begin position="26"/>
        <end position="108"/>
    </location>
</feature>
<dbReference type="EMBL" id="JAHUTI010010886">
    <property type="protein sequence ID" value="MED6235798.1"/>
    <property type="molecule type" value="Genomic_DNA"/>
</dbReference>
<dbReference type="CDD" id="cd00099">
    <property type="entry name" value="IgV"/>
    <property type="match status" value="1"/>
</dbReference>
<evidence type="ECO:0000256" key="1">
    <source>
        <dbReference type="ARBA" id="ARBA00023319"/>
    </source>
</evidence>
<gene>
    <name evidence="6" type="ORF">ATANTOWER_000515</name>
</gene>
<dbReference type="InterPro" id="IPR003599">
    <property type="entry name" value="Ig_sub"/>
</dbReference>
<evidence type="ECO:0000313" key="6">
    <source>
        <dbReference type="EMBL" id="MED6235798.1"/>
    </source>
</evidence>
<sequence>MERMDLLLCFLLLCAGLDFSWSVLFQTLVVSQSPDVSVLEGETVKITCCWNKTAERVGLKWLKNQTTIQDKTFVNQSEGSRTEQKNKCVVLMIEKIKRSDSGRYICKVFVEIPVLAEVKGDGTTITVTARGNPPDSTDHHTDEERIDGVAEDKGDDNSNTQIVDETLPVHLEDKENIVKHKGKTTERMMNHIANDKKKTIRKWGGNAGDNANPRTADGMSVGSQEEMFTFVLRCLPILALIAAFFWLYYIGTKAQQNKAAVLGNKASSEQKIEEDQKEKKKEECVTKEKEEEEKEKCI</sequence>
<evidence type="ECO:0000256" key="4">
    <source>
        <dbReference type="SAM" id="SignalP"/>
    </source>
</evidence>
<dbReference type="InterPro" id="IPR036179">
    <property type="entry name" value="Ig-like_dom_sf"/>
</dbReference>
<proteinExistence type="predicted"/>
<evidence type="ECO:0000259" key="5">
    <source>
        <dbReference type="PROSITE" id="PS50835"/>
    </source>
</evidence>
<dbReference type="Gene3D" id="2.60.40.10">
    <property type="entry name" value="Immunoglobulins"/>
    <property type="match status" value="1"/>
</dbReference>
<feature type="compositionally biased region" description="Basic and acidic residues" evidence="2">
    <location>
        <begin position="268"/>
        <end position="298"/>
    </location>
</feature>
<dbReference type="SUPFAM" id="SSF48726">
    <property type="entry name" value="Immunoglobulin"/>
    <property type="match status" value="1"/>
</dbReference>
<feature type="transmembrane region" description="Helical" evidence="3">
    <location>
        <begin position="230"/>
        <end position="249"/>
    </location>
</feature>
<dbReference type="Proteomes" id="UP001345963">
    <property type="component" value="Unassembled WGS sequence"/>
</dbReference>
<evidence type="ECO:0000256" key="3">
    <source>
        <dbReference type="SAM" id="Phobius"/>
    </source>
</evidence>
<evidence type="ECO:0000313" key="7">
    <source>
        <dbReference type="Proteomes" id="UP001345963"/>
    </source>
</evidence>
<feature type="region of interest" description="Disordered" evidence="2">
    <location>
        <begin position="262"/>
        <end position="298"/>
    </location>
</feature>
<keyword evidence="7" id="KW-1185">Reference proteome</keyword>
<dbReference type="PANTHER" id="PTHR14334:SF1">
    <property type="entry name" value="B-CELL ANTIGEN RECEPTOR COMPLEX-ASSOCIATED PROTEIN ALPHA CHAIN"/>
    <property type="match status" value="1"/>
</dbReference>
<organism evidence="6 7">
    <name type="scientific">Ataeniobius toweri</name>
    <dbReference type="NCBI Taxonomy" id="208326"/>
    <lineage>
        <taxon>Eukaryota</taxon>
        <taxon>Metazoa</taxon>
        <taxon>Chordata</taxon>
        <taxon>Craniata</taxon>
        <taxon>Vertebrata</taxon>
        <taxon>Euteleostomi</taxon>
        <taxon>Actinopterygii</taxon>
        <taxon>Neopterygii</taxon>
        <taxon>Teleostei</taxon>
        <taxon>Neoteleostei</taxon>
        <taxon>Acanthomorphata</taxon>
        <taxon>Ovalentaria</taxon>
        <taxon>Atherinomorphae</taxon>
        <taxon>Cyprinodontiformes</taxon>
        <taxon>Goodeidae</taxon>
        <taxon>Ataeniobius</taxon>
    </lineage>
</organism>
<name>A0ABU7ADQ7_9TELE</name>
<keyword evidence="3" id="KW-1133">Transmembrane helix</keyword>
<comment type="caution">
    <text evidence="6">The sequence shown here is derived from an EMBL/GenBank/DDBJ whole genome shotgun (WGS) entry which is preliminary data.</text>
</comment>
<dbReference type="PANTHER" id="PTHR14334">
    <property type="entry name" value="B-CELL ANTIGEN RECEPTOR COMPLEX-ASSOCIATED PROTEIN"/>
    <property type="match status" value="1"/>
</dbReference>
<evidence type="ECO:0000256" key="2">
    <source>
        <dbReference type="SAM" id="MobiDB-lite"/>
    </source>
</evidence>
<dbReference type="Pfam" id="PF13927">
    <property type="entry name" value="Ig_3"/>
    <property type="match status" value="1"/>
</dbReference>
<keyword evidence="3" id="KW-0472">Membrane</keyword>
<feature type="chain" id="PRO_5046434054" description="Ig-like domain-containing protein" evidence="4">
    <location>
        <begin position="23"/>
        <end position="298"/>
    </location>
</feature>
<protein>
    <recommendedName>
        <fullName evidence="5">Ig-like domain-containing protein</fullName>
    </recommendedName>
</protein>
<dbReference type="SMART" id="SM00409">
    <property type="entry name" value="IG"/>
    <property type="match status" value="1"/>
</dbReference>
<dbReference type="InterPro" id="IPR007110">
    <property type="entry name" value="Ig-like_dom"/>
</dbReference>
<keyword evidence="4" id="KW-0732">Signal</keyword>
<feature type="signal peptide" evidence="4">
    <location>
        <begin position="1"/>
        <end position="22"/>
    </location>
</feature>
<dbReference type="InterPro" id="IPR013783">
    <property type="entry name" value="Ig-like_fold"/>
</dbReference>
<keyword evidence="1" id="KW-0393">Immunoglobulin domain</keyword>